<keyword evidence="8" id="KW-1133">Transmembrane helix</keyword>
<keyword evidence="3" id="KW-0813">Transport</keyword>
<keyword evidence="9" id="KW-0472">Membrane</keyword>
<feature type="compositionally biased region" description="Low complexity" evidence="10">
    <location>
        <begin position="108"/>
        <end position="117"/>
    </location>
</feature>
<dbReference type="AlphaFoldDB" id="A0A2K4MPX5"/>
<evidence type="ECO:0000256" key="7">
    <source>
        <dbReference type="ARBA" id="ARBA00022927"/>
    </source>
</evidence>
<keyword evidence="7" id="KW-0653">Protein transport</keyword>
<feature type="domain" description="TonB C-terminal" evidence="11">
    <location>
        <begin position="182"/>
        <end position="279"/>
    </location>
</feature>
<organism evidence="12 13">
    <name type="scientific">Chromobacterium sinusclupearum</name>
    <dbReference type="NCBI Taxonomy" id="2077146"/>
    <lineage>
        <taxon>Bacteria</taxon>
        <taxon>Pseudomonadati</taxon>
        <taxon>Pseudomonadota</taxon>
        <taxon>Betaproteobacteria</taxon>
        <taxon>Neisseriales</taxon>
        <taxon>Chromobacteriaceae</taxon>
        <taxon>Chromobacterium</taxon>
    </lineage>
</organism>
<gene>
    <name evidence="12" type="ORF">C2134_08115</name>
</gene>
<dbReference type="NCBIfam" id="TIGR01352">
    <property type="entry name" value="tonB_Cterm"/>
    <property type="match status" value="1"/>
</dbReference>
<dbReference type="SUPFAM" id="SSF74653">
    <property type="entry name" value="TolA/TonB C-terminal domain"/>
    <property type="match status" value="1"/>
</dbReference>
<dbReference type="InterPro" id="IPR051045">
    <property type="entry name" value="TonB-dependent_transducer"/>
</dbReference>
<dbReference type="InterPro" id="IPR037682">
    <property type="entry name" value="TonB_C"/>
</dbReference>
<keyword evidence="4" id="KW-1003">Cell membrane</keyword>
<comment type="caution">
    <text evidence="12">The sequence shown here is derived from an EMBL/GenBank/DDBJ whole genome shotgun (WGS) entry which is preliminary data.</text>
</comment>
<evidence type="ECO:0000256" key="4">
    <source>
        <dbReference type="ARBA" id="ARBA00022475"/>
    </source>
</evidence>
<evidence type="ECO:0000256" key="5">
    <source>
        <dbReference type="ARBA" id="ARBA00022519"/>
    </source>
</evidence>
<keyword evidence="5" id="KW-0997">Cell inner membrane</keyword>
<dbReference type="PANTHER" id="PTHR33446">
    <property type="entry name" value="PROTEIN TONB-RELATED"/>
    <property type="match status" value="1"/>
</dbReference>
<dbReference type="GO" id="GO:0098797">
    <property type="term" value="C:plasma membrane protein complex"/>
    <property type="evidence" value="ECO:0007669"/>
    <property type="project" value="TreeGrafter"/>
</dbReference>
<feature type="compositionally biased region" description="Polar residues" evidence="10">
    <location>
        <begin position="119"/>
        <end position="136"/>
    </location>
</feature>
<dbReference type="EMBL" id="PPTF01000028">
    <property type="protein sequence ID" value="POA99156.1"/>
    <property type="molecule type" value="Genomic_DNA"/>
</dbReference>
<dbReference type="RefSeq" id="WP_103319069.1">
    <property type="nucleotide sequence ID" value="NZ_PPTF01000028.1"/>
</dbReference>
<accession>A0A2K4MPX5</accession>
<sequence length="281" mass="29640">MADHLHRSRPLAPNNRPLWLMAGASLLAHVALLSLFGVAPSAPPPPAASGPLQISLRPRHLPASAAPVTERVAEDNRQGAGNTAEPRQLISRSDPPKPAASPAPPPQQQTAPLTPITRPSPNAAQLASTPPSATVSTGSLLAQVGALSRSGDNAAADNDKESGQRGDNLGEAARGYSWARYQADWRLKVERIGNLNYPDEARRLGLHGAVTLEVTIAADGSLYGMRVSRSSGTPVLDQAAQRIVELASPFAPFPSSLAARNPTLRISQKFVFTRDNLLSSH</sequence>
<name>A0A2K4MPX5_9NEIS</name>
<dbReference type="Pfam" id="PF03544">
    <property type="entry name" value="TonB_C"/>
    <property type="match status" value="1"/>
</dbReference>
<dbReference type="Gene3D" id="3.30.1150.10">
    <property type="match status" value="1"/>
</dbReference>
<dbReference type="InterPro" id="IPR006260">
    <property type="entry name" value="TonB/TolA_C"/>
</dbReference>
<evidence type="ECO:0000259" key="11">
    <source>
        <dbReference type="PROSITE" id="PS52015"/>
    </source>
</evidence>
<evidence type="ECO:0000313" key="13">
    <source>
        <dbReference type="Proteomes" id="UP000236416"/>
    </source>
</evidence>
<comment type="similarity">
    <text evidence="2">Belongs to the TonB family.</text>
</comment>
<evidence type="ECO:0000256" key="10">
    <source>
        <dbReference type="SAM" id="MobiDB-lite"/>
    </source>
</evidence>
<dbReference type="GO" id="GO:0031992">
    <property type="term" value="F:energy transducer activity"/>
    <property type="evidence" value="ECO:0007669"/>
    <property type="project" value="TreeGrafter"/>
</dbReference>
<comment type="subcellular location">
    <subcellularLocation>
        <location evidence="1">Cell inner membrane</location>
        <topology evidence="1">Single-pass membrane protein</topology>
        <orientation evidence="1">Periplasmic side</orientation>
    </subcellularLocation>
</comment>
<evidence type="ECO:0000256" key="6">
    <source>
        <dbReference type="ARBA" id="ARBA00022692"/>
    </source>
</evidence>
<dbReference type="Proteomes" id="UP000236416">
    <property type="component" value="Unassembled WGS sequence"/>
</dbReference>
<evidence type="ECO:0000256" key="3">
    <source>
        <dbReference type="ARBA" id="ARBA00022448"/>
    </source>
</evidence>
<reference evidence="12 13" key="1">
    <citation type="submission" date="2018-01" db="EMBL/GenBank/DDBJ databases">
        <title>Genomic Sequence of Chromobacterium MWU13-2610 from wild cranberry bogs within the Cape Cod National Seashore.</title>
        <authorList>
            <person name="O'Hara-Hanley K."/>
            <person name="Soby S."/>
            <person name="Harrison A."/>
        </authorList>
    </citation>
    <scope>NUCLEOTIDE SEQUENCE [LARGE SCALE GENOMIC DNA]</scope>
    <source>
        <strain evidence="12 13">MWU13-2610</strain>
    </source>
</reference>
<dbReference type="PANTHER" id="PTHR33446:SF11">
    <property type="entry name" value="TONB3"/>
    <property type="match status" value="1"/>
</dbReference>
<evidence type="ECO:0000256" key="1">
    <source>
        <dbReference type="ARBA" id="ARBA00004383"/>
    </source>
</evidence>
<dbReference type="GO" id="GO:0015031">
    <property type="term" value="P:protein transport"/>
    <property type="evidence" value="ECO:0007669"/>
    <property type="project" value="UniProtKB-KW"/>
</dbReference>
<keyword evidence="6" id="KW-0812">Transmembrane</keyword>
<dbReference type="GO" id="GO:0055085">
    <property type="term" value="P:transmembrane transport"/>
    <property type="evidence" value="ECO:0007669"/>
    <property type="project" value="InterPro"/>
</dbReference>
<dbReference type="PROSITE" id="PS52015">
    <property type="entry name" value="TONB_CTD"/>
    <property type="match status" value="1"/>
</dbReference>
<feature type="region of interest" description="Disordered" evidence="10">
    <location>
        <begin position="150"/>
        <end position="170"/>
    </location>
</feature>
<evidence type="ECO:0000256" key="8">
    <source>
        <dbReference type="ARBA" id="ARBA00022989"/>
    </source>
</evidence>
<feature type="compositionally biased region" description="Pro residues" evidence="10">
    <location>
        <begin position="96"/>
        <end position="107"/>
    </location>
</feature>
<protein>
    <recommendedName>
        <fullName evidence="11">TonB C-terminal domain-containing protein</fullName>
    </recommendedName>
</protein>
<evidence type="ECO:0000256" key="9">
    <source>
        <dbReference type="ARBA" id="ARBA00023136"/>
    </source>
</evidence>
<evidence type="ECO:0000313" key="12">
    <source>
        <dbReference type="EMBL" id="POA99156.1"/>
    </source>
</evidence>
<proteinExistence type="inferred from homology"/>
<evidence type="ECO:0000256" key="2">
    <source>
        <dbReference type="ARBA" id="ARBA00006555"/>
    </source>
</evidence>
<feature type="region of interest" description="Disordered" evidence="10">
    <location>
        <begin position="62"/>
        <end position="136"/>
    </location>
</feature>
<keyword evidence="13" id="KW-1185">Reference proteome</keyword>